<gene>
    <name evidence="1" type="ORF">KOR42_34260</name>
</gene>
<reference evidence="1 2" key="1">
    <citation type="submission" date="2019-02" db="EMBL/GenBank/DDBJ databases">
        <title>Deep-cultivation of Planctomycetes and their phenomic and genomic characterization uncovers novel biology.</title>
        <authorList>
            <person name="Wiegand S."/>
            <person name="Jogler M."/>
            <person name="Boedeker C."/>
            <person name="Pinto D."/>
            <person name="Vollmers J."/>
            <person name="Rivas-Marin E."/>
            <person name="Kohn T."/>
            <person name="Peeters S.H."/>
            <person name="Heuer A."/>
            <person name="Rast P."/>
            <person name="Oberbeckmann S."/>
            <person name="Bunk B."/>
            <person name="Jeske O."/>
            <person name="Meyerdierks A."/>
            <person name="Storesund J.E."/>
            <person name="Kallscheuer N."/>
            <person name="Luecker S."/>
            <person name="Lage O.M."/>
            <person name="Pohl T."/>
            <person name="Merkel B.J."/>
            <person name="Hornburger P."/>
            <person name="Mueller R.-W."/>
            <person name="Bruemmer F."/>
            <person name="Labrenz M."/>
            <person name="Spormann A.M."/>
            <person name="Op Den Camp H."/>
            <person name="Overmann J."/>
            <person name="Amann R."/>
            <person name="Jetten M.S.M."/>
            <person name="Mascher T."/>
            <person name="Medema M.H."/>
            <person name="Devos D.P."/>
            <person name="Kaster A.-K."/>
            <person name="Ovreas L."/>
            <person name="Rohde M."/>
            <person name="Galperin M.Y."/>
            <person name="Jogler C."/>
        </authorList>
    </citation>
    <scope>NUCLEOTIDE SEQUENCE [LARGE SCALE GENOMIC DNA]</scope>
    <source>
        <strain evidence="1 2">KOR42</strain>
    </source>
</reference>
<proteinExistence type="predicted"/>
<dbReference type="RefSeq" id="WP_146510881.1">
    <property type="nucleotide sequence ID" value="NZ_SIHI01000011.1"/>
</dbReference>
<name>A0A5C5WNQ5_9PLAN</name>
<evidence type="ECO:0000313" key="1">
    <source>
        <dbReference type="EMBL" id="TWT51739.1"/>
    </source>
</evidence>
<dbReference type="EMBL" id="SIHI01000011">
    <property type="protein sequence ID" value="TWT51739.1"/>
    <property type="molecule type" value="Genomic_DNA"/>
</dbReference>
<evidence type="ECO:0000313" key="2">
    <source>
        <dbReference type="Proteomes" id="UP000317243"/>
    </source>
</evidence>
<protein>
    <submittedName>
        <fullName evidence="1">Uncharacterized protein</fullName>
    </submittedName>
</protein>
<keyword evidence="2" id="KW-1185">Reference proteome</keyword>
<organism evidence="1 2">
    <name type="scientific">Thalassoglobus neptunius</name>
    <dbReference type="NCBI Taxonomy" id="1938619"/>
    <lineage>
        <taxon>Bacteria</taxon>
        <taxon>Pseudomonadati</taxon>
        <taxon>Planctomycetota</taxon>
        <taxon>Planctomycetia</taxon>
        <taxon>Planctomycetales</taxon>
        <taxon>Planctomycetaceae</taxon>
        <taxon>Thalassoglobus</taxon>
    </lineage>
</organism>
<dbReference type="OrthoDB" id="9837186at2"/>
<dbReference type="AlphaFoldDB" id="A0A5C5WNQ5"/>
<accession>A0A5C5WNQ5</accession>
<dbReference type="Proteomes" id="UP000317243">
    <property type="component" value="Unassembled WGS sequence"/>
</dbReference>
<sequence length="103" mass="11325">MANLSSLVKAVCGLSKPLKLADGTALPASTAGWKPIAVTQDRRLCAGVFAKAKRRRKPVFRIIVWRTYRDASGIEKASTVLYPDQVDPTLRLVSQLSERMPSQ</sequence>
<comment type="caution">
    <text evidence="1">The sequence shown here is derived from an EMBL/GenBank/DDBJ whole genome shotgun (WGS) entry which is preliminary data.</text>
</comment>